<evidence type="ECO:0000256" key="1">
    <source>
        <dbReference type="ARBA" id="ARBA00022679"/>
    </source>
</evidence>
<name>A0A2T0YSM0_9MICC</name>
<keyword evidence="9" id="KW-1185">Reference proteome</keyword>
<dbReference type="InterPro" id="IPR004007">
    <property type="entry name" value="DhaL_dom"/>
</dbReference>
<dbReference type="SUPFAM" id="SSF101473">
    <property type="entry name" value="DhaL-like"/>
    <property type="match status" value="1"/>
</dbReference>
<dbReference type="Proteomes" id="UP000238217">
    <property type="component" value="Unassembled WGS sequence"/>
</dbReference>
<dbReference type="Pfam" id="PF02733">
    <property type="entry name" value="Dak1"/>
    <property type="match status" value="1"/>
</dbReference>
<dbReference type="InterPro" id="IPR050861">
    <property type="entry name" value="Dihydroxyacetone_Kinase"/>
</dbReference>
<keyword evidence="4" id="KW-0067">ATP-binding</keyword>
<dbReference type="EMBL" id="PVTY01000001">
    <property type="protein sequence ID" value="PRZ18784.1"/>
    <property type="molecule type" value="Genomic_DNA"/>
</dbReference>
<reference evidence="8 9" key="1">
    <citation type="submission" date="2018-03" db="EMBL/GenBank/DDBJ databases">
        <title>Comparative analysis of microorganisms from saline springs in Andes Mountain Range, Colombia.</title>
        <authorList>
            <person name="Rubin E."/>
        </authorList>
    </citation>
    <scope>NUCLEOTIDE SEQUENCE [LARGE SCALE GENOMIC DNA]</scope>
    <source>
        <strain evidence="8 9">CG 35</strain>
    </source>
</reference>
<dbReference type="SUPFAM" id="SSF82549">
    <property type="entry name" value="DAK1/DegV-like"/>
    <property type="match status" value="1"/>
</dbReference>
<dbReference type="PANTHER" id="PTHR28629:SF4">
    <property type="entry name" value="TRIOKINASE_FMN CYCLASE"/>
    <property type="match status" value="1"/>
</dbReference>
<evidence type="ECO:0000256" key="2">
    <source>
        <dbReference type="ARBA" id="ARBA00022741"/>
    </source>
</evidence>
<dbReference type="PANTHER" id="PTHR28629">
    <property type="entry name" value="TRIOKINASE/FMN CYCLASE"/>
    <property type="match status" value="1"/>
</dbReference>
<dbReference type="GO" id="GO:0005524">
    <property type="term" value="F:ATP binding"/>
    <property type="evidence" value="ECO:0007669"/>
    <property type="project" value="UniProtKB-KW"/>
</dbReference>
<sequence>MPFYNTRETLVPEMLSAMTQTLALEELETSEGTTVLVGAASERDPSRVAVISGGGSGHEPAHAGYIGEGMLDAAIPGAIFSSPSVTSVLEAIRHVSGPAGCLLVIKNYTGDRLSFGLAAERARQEGYDVETVLVADDVALPGFEQPRGLAGTVLVHKVAGAAASRGKGLTEVAEAARHAAGSIRTIGLALGPVQLPGDAPDLERGTELGMGIHNEPGAKTISIDTAADAVARVVESLELDAEPQAMVIMLNDLGGCSVQEGLVLTHELIRQIGPTRIARFIGPVRAMTSLGMHGFSVTAMTADDALLAALASPTTAPAWMAPKQVKESPRRTEIRNNEQQDTPMGSSSGNHIEERVRQGCLTLIDLKAVLDDLDRSTGDGDAGTTFRAGAEAVLAELDAGTLGFADPAAGMNRVATILETRMGGSSGVLLAILTTTMSEVLSRDANWADALGAGLNAMMHHGGAEEGHSTMVDALAPASRALYAGGSLVEAARDAESGARGTAELVARAGRAAYVPDAASSVVEDPGAKAVAAFLTAISRN</sequence>
<dbReference type="Pfam" id="PF02734">
    <property type="entry name" value="Dak2"/>
    <property type="match status" value="1"/>
</dbReference>
<keyword evidence="1" id="KW-0808">Transferase</keyword>
<dbReference type="SMART" id="SM01120">
    <property type="entry name" value="Dak2"/>
    <property type="match status" value="1"/>
</dbReference>
<feature type="compositionally biased region" description="Polar residues" evidence="5">
    <location>
        <begin position="339"/>
        <end position="350"/>
    </location>
</feature>
<evidence type="ECO:0000313" key="8">
    <source>
        <dbReference type="EMBL" id="PRZ18784.1"/>
    </source>
</evidence>
<dbReference type="InterPro" id="IPR004006">
    <property type="entry name" value="DhaK_dom"/>
</dbReference>
<organism evidence="8 9">
    <name type="scientific">Nesterenkonia sandarakina</name>
    <dbReference type="NCBI Taxonomy" id="272918"/>
    <lineage>
        <taxon>Bacteria</taxon>
        <taxon>Bacillati</taxon>
        <taxon>Actinomycetota</taxon>
        <taxon>Actinomycetes</taxon>
        <taxon>Micrococcales</taxon>
        <taxon>Micrococcaceae</taxon>
        <taxon>Nesterenkonia</taxon>
    </lineage>
</organism>
<dbReference type="PROSITE" id="PS51481">
    <property type="entry name" value="DHAK"/>
    <property type="match status" value="1"/>
</dbReference>
<dbReference type="InterPro" id="IPR036117">
    <property type="entry name" value="DhaL_dom_sf"/>
</dbReference>
<feature type="compositionally biased region" description="Basic and acidic residues" evidence="5">
    <location>
        <begin position="324"/>
        <end position="338"/>
    </location>
</feature>
<evidence type="ECO:0000259" key="6">
    <source>
        <dbReference type="PROSITE" id="PS51480"/>
    </source>
</evidence>
<feature type="domain" description="DhaK" evidence="7">
    <location>
        <begin position="6"/>
        <end position="319"/>
    </location>
</feature>
<evidence type="ECO:0000256" key="3">
    <source>
        <dbReference type="ARBA" id="ARBA00022777"/>
    </source>
</evidence>
<feature type="region of interest" description="Disordered" evidence="5">
    <location>
        <begin position="319"/>
        <end position="350"/>
    </location>
</feature>
<accession>A0A2T0YSM0</accession>
<dbReference type="AlphaFoldDB" id="A0A2T0YSM0"/>
<keyword evidence="2" id="KW-0547">Nucleotide-binding</keyword>
<dbReference type="GO" id="GO:0005829">
    <property type="term" value="C:cytosol"/>
    <property type="evidence" value="ECO:0007669"/>
    <property type="project" value="TreeGrafter"/>
</dbReference>
<dbReference type="FunFam" id="3.40.50.10440:FF:000001">
    <property type="entry name" value="Dihydroxyacetone kinase, DhaK subunit"/>
    <property type="match status" value="1"/>
</dbReference>
<dbReference type="Gene3D" id="3.30.1180.20">
    <property type="entry name" value="Dihydroxyacetone kinase, domain 2"/>
    <property type="match status" value="1"/>
</dbReference>
<dbReference type="RefSeq" id="WP_106121515.1">
    <property type="nucleotide sequence ID" value="NZ_PVTY01000001.1"/>
</dbReference>
<dbReference type="Gene3D" id="3.40.50.10440">
    <property type="entry name" value="Dihydroxyacetone kinase, domain 1"/>
    <property type="match status" value="1"/>
</dbReference>
<feature type="domain" description="DhaL" evidence="6">
    <location>
        <begin position="350"/>
        <end position="540"/>
    </location>
</feature>
<proteinExistence type="predicted"/>
<evidence type="ECO:0000256" key="4">
    <source>
        <dbReference type="ARBA" id="ARBA00022840"/>
    </source>
</evidence>
<evidence type="ECO:0000259" key="7">
    <source>
        <dbReference type="PROSITE" id="PS51481"/>
    </source>
</evidence>
<dbReference type="Gene3D" id="1.25.40.340">
    <property type="match status" value="1"/>
</dbReference>
<evidence type="ECO:0000256" key="5">
    <source>
        <dbReference type="SAM" id="MobiDB-lite"/>
    </source>
</evidence>
<dbReference type="GO" id="GO:0019563">
    <property type="term" value="P:glycerol catabolic process"/>
    <property type="evidence" value="ECO:0007669"/>
    <property type="project" value="TreeGrafter"/>
</dbReference>
<evidence type="ECO:0000313" key="9">
    <source>
        <dbReference type="Proteomes" id="UP000238217"/>
    </source>
</evidence>
<comment type="caution">
    <text evidence="8">The sequence shown here is derived from an EMBL/GenBank/DDBJ whole genome shotgun (WGS) entry which is preliminary data.</text>
</comment>
<gene>
    <name evidence="8" type="ORF">BCL67_10192</name>
</gene>
<dbReference type="PROSITE" id="PS51480">
    <property type="entry name" value="DHAL"/>
    <property type="match status" value="1"/>
</dbReference>
<keyword evidence="3 8" id="KW-0418">Kinase</keyword>
<dbReference type="GO" id="GO:0004371">
    <property type="term" value="F:glycerone kinase activity"/>
    <property type="evidence" value="ECO:0007669"/>
    <property type="project" value="InterPro"/>
</dbReference>
<dbReference type="OrthoDB" id="9806345at2"/>
<protein>
    <submittedName>
        <fullName evidence="8">Homodimeric dihydroxyacetone kinase</fullName>
    </submittedName>
</protein>